<proteinExistence type="predicted"/>
<evidence type="ECO:0000256" key="2">
    <source>
        <dbReference type="SAM" id="SignalP"/>
    </source>
</evidence>
<feature type="signal peptide" evidence="2">
    <location>
        <begin position="1"/>
        <end position="20"/>
    </location>
</feature>
<dbReference type="EMBL" id="CP042425">
    <property type="protein sequence ID" value="QEL16793.1"/>
    <property type="molecule type" value="Genomic_DNA"/>
</dbReference>
<dbReference type="AlphaFoldDB" id="A0A5C1AEZ5"/>
<dbReference type="RefSeq" id="WP_149111476.1">
    <property type="nucleotide sequence ID" value="NZ_CP042425.1"/>
</dbReference>
<evidence type="ECO:0000256" key="1">
    <source>
        <dbReference type="SAM" id="Phobius"/>
    </source>
</evidence>
<keyword evidence="1" id="KW-0472">Membrane</keyword>
<evidence type="ECO:0000313" key="4">
    <source>
        <dbReference type="Proteomes" id="UP000324974"/>
    </source>
</evidence>
<protein>
    <submittedName>
        <fullName evidence="3">Uncharacterized protein</fullName>
    </submittedName>
</protein>
<dbReference type="KEGG" id="lrs:PX52LOC_03766"/>
<keyword evidence="2" id="KW-0732">Signal</keyword>
<keyword evidence="4" id="KW-1185">Reference proteome</keyword>
<evidence type="ECO:0000313" key="3">
    <source>
        <dbReference type="EMBL" id="QEL16793.1"/>
    </source>
</evidence>
<organism evidence="3 4">
    <name type="scientific">Limnoglobus roseus</name>
    <dbReference type="NCBI Taxonomy" id="2598579"/>
    <lineage>
        <taxon>Bacteria</taxon>
        <taxon>Pseudomonadati</taxon>
        <taxon>Planctomycetota</taxon>
        <taxon>Planctomycetia</taxon>
        <taxon>Gemmatales</taxon>
        <taxon>Gemmataceae</taxon>
        <taxon>Limnoglobus</taxon>
    </lineage>
</organism>
<name>A0A5C1AEZ5_9BACT</name>
<keyword evidence="1" id="KW-1133">Transmembrane helix</keyword>
<gene>
    <name evidence="3" type="ORF">PX52LOC_03766</name>
</gene>
<feature type="transmembrane region" description="Helical" evidence="1">
    <location>
        <begin position="61"/>
        <end position="79"/>
    </location>
</feature>
<dbReference type="Proteomes" id="UP000324974">
    <property type="component" value="Chromosome"/>
</dbReference>
<sequence>MAYLVAFAVFLLLAAACWFAAVALYQGSVGGHPPAATPDYANLVGAAVVVNAVTGFVPNPAGFALGSLVWAVAVANLAVPAGRKVVLGGYLLAASVIARLAVLGILDVTK</sequence>
<accession>A0A5C1AEZ5</accession>
<feature type="chain" id="PRO_5023041561" evidence="2">
    <location>
        <begin position="21"/>
        <end position="110"/>
    </location>
</feature>
<reference evidence="4" key="1">
    <citation type="submission" date="2019-08" db="EMBL/GenBank/DDBJ databases">
        <title>Limnoglobus roseus gen. nov., sp. nov., a novel freshwater planctomycete with a giant genome from the family Gemmataceae.</title>
        <authorList>
            <person name="Kulichevskaya I.S."/>
            <person name="Naumoff D.G."/>
            <person name="Miroshnikov K."/>
            <person name="Ivanova A."/>
            <person name="Philippov D.A."/>
            <person name="Hakobyan A."/>
            <person name="Rijpstra I.C."/>
            <person name="Sinninghe Damste J.S."/>
            <person name="Liesack W."/>
            <person name="Dedysh S.N."/>
        </authorList>
    </citation>
    <scope>NUCLEOTIDE SEQUENCE [LARGE SCALE GENOMIC DNA]</scope>
    <source>
        <strain evidence="4">PX52</strain>
    </source>
</reference>
<keyword evidence="1" id="KW-0812">Transmembrane</keyword>
<feature type="transmembrane region" description="Helical" evidence="1">
    <location>
        <begin position="86"/>
        <end position="106"/>
    </location>
</feature>